<feature type="domain" description="Zinc finger PHD-type" evidence="5">
    <location>
        <begin position="27"/>
        <end position="72"/>
    </location>
</feature>
<evidence type="ECO:0000256" key="3">
    <source>
        <dbReference type="ARBA" id="ARBA00022833"/>
    </source>
</evidence>
<gene>
    <name evidence="6" type="primary">CTI6_1</name>
    <name evidence="6" type="ORF">K7432_002791</name>
</gene>
<keyword evidence="2" id="KW-0863">Zinc-finger</keyword>
<feature type="compositionally biased region" description="Basic and acidic residues" evidence="4">
    <location>
        <begin position="213"/>
        <end position="256"/>
    </location>
</feature>
<dbReference type="EMBL" id="JASJQH010000078">
    <property type="protein sequence ID" value="KAK9767434.1"/>
    <property type="molecule type" value="Genomic_DNA"/>
</dbReference>
<comment type="caution">
    <text evidence="6">The sequence shown here is derived from an EMBL/GenBank/DDBJ whole genome shotgun (WGS) entry which is preliminary data.</text>
</comment>
<dbReference type="PROSITE" id="PS01359">
    <property type="entry name" value="ZF_PHD_1"/>
    <property type="match status" value="1"/>
</dbReference>
<accession>A0ABR2X0Z1</accession>
<feature type="compositionally biased region" description="Basic and acidic residues" evidence="4">
    <location>
        <begin position="135"/>
        <end position="147"/>
    </location>
</feature>
<evidence type="ECO:0000256" key="4">
    <source>
        <dbReference type="SAM" id="MobiDB-lite"/>
    </source>
</evidence>
<dbReference type="Pfam" id="PF20826">
    <property type="entry name" value="PHD_5"/>
    <property type="match status" value="1"/>
</dbReference>
<dbReference type="InterPro" id="IPR011011">
    <property type="entry name" value="Znf_FYVE_PHD"/>
</dbReference>
<proteinExistence type="predicted"/>
<evidence type="ECO:0000313" key="6">
    <source>
        <dbReference type="EMBL" id="KAK9767434.1"/>
    </source>
</evidence>
<name>A0ABR2X0Z1_9FUNG</name>
<evidence type="ECO:0000313" key="7">
    <source>
        <dbReference type="Proteomes" id="UP001479436"/>
    </source>
</evidence>
<evidence type="ECO:0000259" key="5">
    <source>
        <dbReference type="SMART" id="SM00249"/>
    </source>
</evidence>
<feature type="compositionally biased region" description="Basic residues" evidence="4">
    <location>
        <begin position="148"/>
        <end position="157"/>
    </location>
</feature>
<dbReference type="InterPro" id="IPR053051">
    <property type="entry name" value="HDAC_complex_subunit"/>
</dbReference>
<reference evidence="6 7" key="1">
    <citation type="submission" date="2023-04" db="EMBL/GenBank/DDBJ databases">
        <title>Genome of Basidiobolus ranarum AG-B5.</title>
        <authorList>
            <person name="Stajich J.E."/>
            <person name="Carter-House D."/>
            <person name="Gryganskyi A."/>
        </authorList>
    </citation>
    <scope>NUCLEOTIDE SEQUENCE [LARGE SCALE GENOMIC DNA]</scope>
    <source>
        <strain evidence="6 7">AG-B5</strain>
    </source>
</reference>
<organism evidence="6 7">
    <name type="scientific">Basidiobolus ranarum</name>
    <dbReference type="NCBI Taxonomy" id="34480"/>
    <lineage>
        <taxon>Eukaryota</taxon>
        <taxon>Fungi</taxon>
        <taxon>Fungi incertae sedis</taxon>
        <taxon>Zoopagomycota</taxon>
        <taxon>Entomophthoromycotina</taxon>
        <taxon>Basidiobolomycetes</taxon>
        <taxon>Basidiobolales</taxon>
        <taxon>Basidiobolaceae</taxon>
        <taxon>Basidiobolus</taxon>
    </lineage>
</organism>
<keyword evidence="1" id="KW-0479">Metal-binding</keyword>
<dbReference type="PANTHER" id="PTHR47793">
    <property type="entry name" value="HISTONE DEACETYLASE COMPLEX SUBUNIT CTI6"/>
    <property type="match status" value="1"/>
</dbReference>
<dbReference type="SMART" id="SM00249">
    <property type="entry name" value="PHD"/>
    <property type="match status" value="1"/>
</dbReference>
<keyword evidence="3" id="KW-0862">Zinc</keyword>
<evidence type="ECO:0000256" key="2">
    <source>
        <dbReference type="ARBA" id="ARBA00022771"/>
    </source>
</evidence>
<dbReference type="InterPro" id="IPR019786">
    <property type="entry name" value="Zinc_finger_PHD-type_CS"/>
</dbReference>
<dbReference type="InterPro" id="IPR001965">
    <property type="entry name" value="Znf_PHD"/>
</dbReference>
<feature type="compositionally biased region" description="Basic and acidic residues" evidence="4">
    <location>
        <begin position="279"/>
        <end position="292"/>
    </location>
</feature>
<feature type="region of interest" description="Disordered" evidence="4">
    <location>
        <begin position="1"/>
        <end position="20"/>
    </location>
</feature>
<evidence type="ECO:0000256" key="1">
    <source>
        <dbReference type="ARBA" id="ARBA00022723"/>
    </source>
</evidence>
<dbReference type="SUPFAM" id="SSF57903">
    <property type="entry name" value="FYVE/PHD zinc finger"/>
    <property type="match status" value="1"/>
</dbReference>
<protein>
    <submittedName>
        <fullName evidence="6">Histone deacetylase complex subunit, variant 2</fullName>
    </submittedName>
</protein>
<feature type="compositionally biased region" description="Basic and acidic residues" evidence="4">
    <location>
        <begin position="169"/>
        <end position="183"/>
    </location>
</feature>
<keyword evidence="7" id="KW-1185">Reference proteome</keyword>
<feature type="region of interest" description="Disordered" evidence="4">
    <location>
        <begin position="99"/>
        <end position="309"/>
    </location>
</feature>
<dbReference type="PANTHER" id="PTHR47793:SF1">
    <property type="entry name" value="HISTONE DEACETYLASE COMPLEX SUBUNIT CTI6"/>
    <property type="match status" value="1"/>
</dbReference>
<sequence>MRKTSSSASRRGNRGGSKRSKSEEETRCVCGQQHHEGLMIQCELCKVWQHCACVDILDEKDCPEQYFCEQCMPENHPYLQYYKSNIKANSSLKPRKYIVEGGSGAQSDGKSSDESKKKKRVDQIGDFEVENVSDFSDHDPIGDSKKENRSKRTKNSRNRSLSPISSGRKAKDSESDEEYLSRGERKKKKANPIIKPEDHESPHLGSKNKKRDSKNSDPGDDEPFSKGQEESHTRKLNKRDGKENEKEHSSSHESEIPPKLSTSNEDAHTNARRKKPRKASPDHARSSSRSKDGAGYTPDNRRSPPVRIKNVSNRMSFHDMNRRTKHIFDCITRIQVSMAEKEKEEGPVVSAVNGNRDETTTMEMVEGLTRKLVQFQELYGDMR</sequence>
<feature type="compositionally biased region" description="Low complexity" evidence="4">
    <location>
        <begin position="1"/>
        <end position="10"/>
    </location>
</feature>
<dbReference type="Proteomes" id="UP001479436">
    <property type="component" value="Unassembled WGS sequence"/>
</dbReference>
<dbReference type="Gene3D" id="3.30.40.10">
    <property type="entry name" value="Zinc/RING finger domain, C3HC4 (zinc finger)"/>
    <property type="match status" value="1"/>
</dbReference>
<dbReference type="InterPro" id="IPR013083">
    <property type="entry name" value="Znf_RING/FYVE/PHD"/>
</dbReference>